<sequence>MEVDSAVLTKGDFEARNGVVHLISEVLIPPPDDNRNRSCDRPTPPPPPHHHRPPHHGGPPFLFGLLELDNSREPERLLLEAPEEEKPSAPSQRNMLVKEFYCCVLLQLVQGDETWVYNFDPETKRQSTLWCSSKSPPSKKIRRARSVGKQMIERRKTVNSDWYTTKCLPAVFEKIKQSRQISHLRGVLLHHGNAIPHTSAQTFDFLANSGVQLVTHPTYSPDLAAWDFFYY</sequence>
<dbReference type="Proteomes" id="UP001235939">
    <property type="component" value="Chromosome 18"/>
</dbReference>
<evidence type="ECO:0000313" key="4">
    <source>
        <dbReference type="Proteomes" id="UP001235939"/>
    </source>
</evidence>
<feature type="region of interest" description="Disordered" evidence="1">
    <location>
        <begin position="27"/>
        <end position="60"/>
    </location>
</feature>
<evidence type="ECO:0000313" key="3">
    <source>
        <dbReference type="EMBL" id="UYV80045.1"/>
    </source>
</evidence>
<evidence type="ECO:0000259" key="2">
    <source>
        <dbReference type="PROSITE" id="PS50213"/>
    </source>
</evidence>
<proteinExistence type="predicted"/>
<dbReference type="InterPro" id="IPR052709">
    <property type="entry name" value="Transposase-MT_Hybrid"/>
</dbReference>
<dbReference type="PROSITE" id="PS50213">
    <property type="entry name" value="FAS1"/>
    <property type="match status" value="1"/>
</dbReference>
<name>A0ABY6LK20_9ARAC</name>
<dbReference type="Gene3D" id="3.30.420.10">
    <property type="entry name" value="Ribonuclease H-like superfamily/Ribonuclease H"/>
    <property type="match status" value="1"/>
</dbReference>
<dbReference type="InterPro" id="IPR000782">
    <property type="entry name" value="FAS1_domain"/>
</dbReference>
<dbReference type="InterPro" id="IPR036397">
    <property type="entry name" value="RNaseH_sf"/>
</dbReference>
<protein>
    <recommendedName>
        <fullName evidence="2">FAS1 domain-containing protein</fullName>
    </recommendedName>
</protein>
<evidence type="ECO:0000256" key="1">
    <source>
        <dbReference type="SAM" id="MobiDB-lite"/>
    </source>
</evidence>
<organism evidence="3 4">
    <name type="scientific">Cordylochernes scorpioides</name>
    <dbReference type="NCBI Taxonomy" id="51811"/>
    <lineage>
        <taxon>Eukaryota</taxon>
        <taxon>Metazoa</taxon>
        <taxon>Ecdysozoa</taxon>
        <taxon>Arthropoda</taxon>
        <taxon>Chelicerata</taxon>
        <taxon>Arachnida</taxon>
        <taxon>Pseudoscorpiones</taxon>
        <taxon>Cheliferoidea</taxon>
        <taxon>Chernetidae</taxon>
        <taxon>Cordylochernes</taxon>
    </lineage>
</organism>
<reference evidence="3 4" key="1">
    <citation type="submission" date="2022-01" db="EMBL/GenBank/DDBJ databases">
        <title>A chromosomal length assembly of Cordylochernes scorpioides.</title>
        <authorList>
            <person name="Zeh D."/>
            <person name="Zeh J."/>
        </authorList>
    </citation>
    <scope>NUCLEOTIDE SEQUENCE [LARGE SCALE GENOMIC DNA]</scope>
    <source>
        <strain evidence="3">IN4F17</strain>
        <tissue evidence="3">Whole Body</tissue>
    </source>
</reference>
<feature type="domain" description="FAS1" evidence="2">
    <location>
        <begin position="1"/>
        <end position="27"/>
    </location>
</feature>
<dbReference type="EMBL" id="CP092880">
    <property type="protein sequence ID" value="UYV80045.1"/>
    <property type="molecule type" value="Genomic_DNA"/>
</dbReference>
<dbReference type="InterPro" id="IPR036378">
    <property type="entry name" value="FAS1_dom_sf"/>
</dbReference>
<accession>A0ABY6LK20</accession>
<dbReference type="PANTHER" id="PTHR46060:SF1">
    <property type="entry name" value="MARINER MOS1 TRANSPOSASE-LIKE PROTEIN"/>
    <property type="match status" value="1"/>
</dbReference>
<gene>
    <name evidence="3" type="ORF">LAZ67_18001492</name>
</gene>
<dbReference type="SUPFAM" id="SSF82153">
    <property type="entry name" value="FAS1 domain"/>
    <property type="match status" value="1"/>
</dbReference>
<dbReference type="PANTHER" id="PTHR46060">
    <property type="entry name" value="MARINER MOS1 TRANSPOSASE-LIKE PROTEIN"/>
    <property type="match status" value="1"/>
</dbReference>
<keyword evidence="4" id="KW-1185">Reference proteome</keyword>